<comment type="caution">
    <text evidence="6">The sequence shown here is derived from an EMBL/GenBank/DDBJ whole genome shotgun (WGS) entry which is preliminary data.</text>
</comment>
<protein>
    <recommendedName>
        <fullName evidence="3">GDP-mannose 4,6-dehydratase</fullName>
        <ecNumber evidence="3">4.2.1.47</ecNumber>
    </recommendedName>
</protein>
<keyword evidence="7" id="KW-1185">Reference proteome</keyword>
<dbReference type="Gene3D" id="3.40.50.720">
    <property type="entry name" value="NAD(P)-binding Rossmann-like Domain"/>
    <property type="match status" value="1"/>
</dbReference>
<dbReference type="InterPro" id="IPR036291">
    <property type="entry name" value="NAD(P)-bd_dom_sf"/>
</dbReference>
<sequence length="328" mass="34955">MTDSRALASPRALISGVTGQDGHYLAARLIEAGITVHGVVGPSRSVESVSAPGFVGHELDLTDAAQVRALVADVAPQHVFHLAGLSSVGRSWTDPVATVDVNAVSVTAVLDACLQFQDETGDPISVVNASSAEVFAGSSESPQDESTAIAPTSPYGVSKALGHMMCQVYRRRGLQATNAILYNHESPRRPATFVTRKITAAAAAIAAGEQDRLTLGNLSLRRDWGWAPDYVDAMYRMALHGKGDDFVVATGESHSVAEFVETAFAAVGITDWRAHVEIDDELNRPADSADMVGDATRARDVLGWQPTKTFEQIVTSMVNADRRQEQNS</sequence>
<dbReference type="InterPro" id="IPR016040">
    <property type="entry name" value="NAD(P)-bd_dom"/>
</dbReference>
<dbReference type="CDD" id="cd05260">
    <property type="entry name" value="GDP_MD_SDR_e"/>
    <property type="match status" value="1"/>
</dbReference>
<evidence type="ECO:0000256" key="4">
    <source>
        <dbReference type="ARBA" id="ARBA00023239"/>
    </source>
</evidence>
<dbReference type="InterPro" id="IPR006368">
    <property type="entry name" value="GDP_Man_deHydtase"/>
</dbReference>
<dbReference type="Gene3D" id="3.90.25.10">
    <property type="entry name" value="UDP-galactose 4-epimerase, domain 1"/>
    <property type="match status" value="1"/>
</dbReference>
<dbReference type="SUPFAM" id="SSF51735">
    <property type="entry name" value="NAD(P)-binding Rossmann-fold domains"/>
    <property type="match status" value="1"/>
</dbReference>
<dbReference type="EMBL" id="BMCS01000001">
    <property type="protein sequence ID" value="GGF28582.1"/>
    <property type="molecule type" value="Genomic_DNA"/>
</dbReference>
<name>A0ABQ1UWP2_9NOCA</name>
<evidence type="ECO:0000256" key="3">
    <source>
        <dbReference type="ARBA" id="ARBA00011989"/>
    </source>
</evidence>
<keyword evidence="4" id="KW-0456">Lyase</keyword>
<accession>A0ABQ1UWP2</accession>
<evidence type="ECO:0000256" key="2">
    <source>
        <dbReference type="ARBA" id="ARBA00009263"/>
    </source>
</evidence>
<evidence type="ECO:0000313" key="7">
    <source>
        <dbReference type="Proteomes" id="UP000632454"/>
    </source>
</evidence>
<feature type="domain" description="NAD(P)-binding" evidence="5">
    <location>
        <begin position="13"/>
        <end position="317"/>
    </location>
</feature>
<comment type="cofactor">
    <cofactor evidence="1">
        <name>NADP(+)</name>
        <dbReference type="ChEBI" id="CHEBI:58349"/>
    </cofactor>
</comment>
<dbReference type="RefSeq" id="WP_188490033.1">
    <property type="nucleotide sequence ID" value="NZ_BMCS01000001.1"/>
</dbReference>
<dbReference type="PANTHER" id="PTHR43715:SF1">
    <property type="entry name" value="GDP-MANNOSE 4,6 DEHYDRATASE"/>
    <property type="match status" value="1"/>
</dbReference>
<dbReference type="PANTHER" id="PTHR43715">
    <property type="entry name" value="GDP-MANNOSE 4,6-DEHYDRATASE"/>
    <property type="match status" value="1"/>
</dbReference>
<dbReference type="Proteomes" id="UP000632454">
    <property type="component" value="Unassembled WGS sequence"/>
</dbReference>
<evidence type="ECO:0000259" key="5">
    <source>
        <dbReference type="Pfam" id="PF16363"/>
    </source>
</evidence>
<gene>
    <name evidence="6" type="primary">gmd</name>
    <name evidence="6" type="ORF">GCM10007298_25480</name>
</gene>
<comment type="similarity">
    <text evidence="2">Belongs to the NAD(P)-dependent epimerase/dehydratase family. GDP-mannose 4,6-dehydratase subfamily.</text>
</comment>
<reference evidence="7" key="1">
    <citation type="journal article" date="2019" name="Int. J. Syst. Evol. Microbiol.">
        <title>The Global Catalogue of Microorganisms (GCM) 10K type strain sequencing project: providing services to taxonomists for standard genome sequencing and annotation.</title>
        <authorList>
            <consortium name="The Broad Institute Genomics Platform"/>
            <consortium name="The Broad Institute Genome Sequencing Center for Infectious Disease"/>
            <person name="Wu L."/>
            <person name="Ma J."/>
        </authorList>
    </citation>
    <scope>NUCLEOTIDE SEQUENCE [LARGE SCALE GENOMIC DNA]</scope>
    <source>
        <strain evidence="7">CCM 7855</strain>
    </source>
</reference>
<dbReference type="EC" id="4.2.1.47" evidence="3"/>
<organism evidence="6 7">
    <name type="scientific">Williamsia phyllosphaerae</name>
    <dbReference type="NCBI Taxonomy" id="885042"/>
    <lineage>
        <taxon>Bacteria</taxon>
        <taxon>Bacillati</taxon>
        <taxon>Actinomycetota</taxon>
        <taxon>Actinomycetes</taxon>
        <taxon>Mycobacteriales</taxon>
        <taxon>Nocardiaceae</taxon>
        <taxon>Williamsia</taxon>
    </lineage>
</organism>
<dbReference type="Pfam" id="PF16363">
    <property type="entry name" value="GDP_Man_Dehyd"/>
    <property type="match status" value="1"/>
</dbReference>
<evidence type="ECO:0000256" key="1">
    <source>
        <dbReference type="ARBA" id="ARBA00001937"/>
    </source>
</evidence>
<proteinExistence type="inferred from homology"/>
<evidence type="ECO:0000313" key="6">
    <source>
        <dbReference type="EMBL" id="GGF28582.1"/>
    </source>
</evidence>